<keyword evidence="11" id="KW-1185">Reference proteome</keyword>
<dbReference type="STRING" id="1356854.N007_10150"/>
<sequence>MKKALHFGAGNIGRGFIGLLLHQAGYEVVFADVVPTLVEQLLAEKAYRVITLDDDVQEERVTGVRACLLDSDACRQEVIDADVITTAVGLGNLGGVSAVIADGLRLRKEQKQEAPINILACENAIRATSQLKERVLARVDDSLREWIDTHVGFVDVAVDRIAPNREGYATQPLDCVVERFFEWDIEEPALKGTLDIPGATFVQDLNPFLERKLFMLNGAHATAAYAGFFKHYRTVLEAMQDAEIASLVADVQMEAAEGLKHRYPSLSLDMLRTYAQAVRARFLNPHIQDDVARVGRDPLRKLSADDRLVGPLRLALAAKVKTPALIRAIAFGFHYNNPSDEAASKIQAEIQQFGIENTVKRITGLSESSIVDAIAEQYHALLRASHSDATHGNEV</sequence>
<dbReference type="InterPro" id="IPR023027">
    <property type="entry name" value="Mannitol_DH_CS"/>
</dbReference>
<comment type="similarity">
    <text evidence="1 7">Belongs to the mannitol dehydrogenase family.</text>
</comment>
<evidence type="ECO:0000259" key="8">
    <source>
        <dbReference type="Pfam" id="PF01232"/>
    </source>
</evidence>
<feature type="domain" description="Mannitol dehydrogenase N-terminal" evidence="8">
    <location>
        <begin position="3"/>
        <end position="193"/>
    </location>
</feature>
<evidence type="ECO:0000256" key="2">
    <source>
        <dbReference type="ARBA" id="ARBA00012939"/>
    </source>
</evidence>
<dbReference type="PANTHER" id="PTHR30524:SF0">
    <property type="entry name" value="ALTRONATE OXIDOREDUCTASE-RELATED"/>
    <property type="match status" value="1"/>
</dbReference>
<dbReference type="KEGG" id="aaco:K1I37_20530"/>
<keyword evidence="4 7" id="KW-0560">Oxidoreductase</keyword>
<evidence type="ECO:0000256" key="7">
    <source>
        <dbReference type="HAMAP-Rule" id="MF_00196"/>
    </source>
</evidence>
<dbReference type="GO" id="GO:0008926">
    <property type="term" value="F:mannitol-1-phosphate 5-dehydrogenase activity"/>
    <property type="evidence" value="ECO:0007669"/>
    <property type="project" value="UniProtKB-UniRule"/>
</dbReference>
<dbReference type="InterPro" id="IPR000669">
    <property type="entry name" value="Mannitol_DH"/>
</dbReference>
<dbReference type="InterPro" id="IPR013131">
    <property type="entry name" value="Mannitol_DH_N"/>
</dbReference>
<dbReference type="PRINTS" id="PR00084">
    <property type="entry name" value="MTLDHDRGNASE"/>
</dbReference>
<evidence type="ECO:0000256" key="6">
    <source>
        <dbReference type="ARBA" id="ARBA00048615"/>
    </source>
</evidence>
<feature type="binding site" evidence="7">
    <location>
        <begin position="4"/>
        <end position="15"/>
    </location>
    <ligand>
        <name>NAD(+)</name>
        <dbReference type="ChEBI" id="CHEBI:57540"/>
    </ligand>
</feature>
<dbReference type="eggNOG" id="COG0246">
    <property type="taxonomic scope" value="Bacteria"/>
</dbReference>
<reference evidence="11" key="1">
    <citation type="journal article" date="2022" name="G3 (Bethesda)">
        <title>Unveiling the complete genome sequence of Alicyclobacillus acidoterrestris DSM 3922T, a taint-producing strain.</title>
        <authorList>
            <person name="Leonardo I.C."/>
            <person name="Barreto Crespo M.T."/>
            <person name="Gaspar F.B."/>
        </authorList>
    </citation>
    <scope>NUCLEOTIDE SEQUENCE [LARGE SCALE GENOMIC DNA]</scope>
    <source>
        <strain evidence="11">DSM 3922</strain>
    </source>
</reference>
<dbReference type="InterPro" id="IPR036291">
    <property type="entry name" value="NAD(P)-bd_dom_sf"/>
</dbReference>
<dbReference type="EC" id="1.1.1.17" evidence="2 7"/>
<dbReference type="PROSITE" id="PS00974">
    <property type="entry name" value="MANNITOL_DHGENASE"/>
    <property type="match status" value="1"/>
</dbReference>
<dbReference type="SUPFAM" id="SSF48179">
    <property type="entry name" value="6-phosphogluconate dehydrogenase C-terminal domain-like"/>
    <property type="match status" value="1"/>
</dbReference>
<evidence type="ECO:0000256" key="5">
    <source>
        <dbReference type="ARBA" id="ARBA00023027"/>
    </source>
</evidence>
<evidence type="ECO:0000256" key="4">
    <source>
        <dbReference type="ARBA" id="ARBA00023002"/>
    </source>
</evidence>
<name>T0BWH0_ALIAG</name>
<dbReference type="Gene3D" id="3.40.50.720">
    <property type="entry name" value="NAD(P)-binding Rossmann-like Domain"/>
    <property type="match status" value="1"/>
</dbReference>
<accession>A0A9E7CW06</accession>
<dbReference type="PANTHER" id="PTHR30524">
    <property type="entry name" value="MANNITOL-1-PHOSPHATE 5-DEHYDROGENASE"/>
    <property type="match status" value="1"/>
</dbReference>
<accession>T0BWH0</accession>
<dbReference type="HAMAP" id="MF_00196">
    <property type="entry name" value="Mannitol_dehydrog"/>
    <property type="match status" value="1"/>
</dbReference>
<dbReference type="Pfam" id="PF08125">
    <property type="entry name" value="Mannitol_dh_C"/>
    <property type="match status" value="1"/>
</dbReference>
<dbReference type="Gene3D" id="1.10.1040.10">
    <property type="entry name" value="N-(1-d-carboxylethyl)-l-norvaline Dehydrogenase, domain 2"/>
    <property type="match status" value="1"/>
</dbReference>
<comment type="catalytic activity">
    <reaction evidence="6 7">
        <text>D-mannitol 1-phosphate + NAD(+) = beta-D-fructose 6-phosphate + NADH + H(+)</text>
        <dbReference type="Rhea" id="RHEA:19661"/>
        <dbReference type="ChEBI" id="CHEBI:15378"/>
        <dbReference type="ChEBI" id="CHEBI:57540"/>
        <dbReference type="ChEBI" id="CHEBI:57634"/>
        <dbReference type="ChEBI" id="CHEBI:57945"/>
        <dbReference type="ChEBI" id="CHEBI:61381"/>
        <dbReference type="EC" id="1.1.1.17"/>
    </reaction>
</comment>
<dbReference type="OrthoDB" id="271711at2"/>
<dbReference type="InterPro" id="IPR013118">
    <property type="entry name" value="Mannitol_DH_C"/>
</dbReference>
<dbReference type="AlphaFoldDB" id="T0BWH0"/>
<organism evidence="10 11">
    <name type="scientific">Alicyclobacillus acidoterrestris (strain ATCC 49025 / DSM 3922 / CIP 106132 / NCIMB 13137 / GD3B)</name>
    <dbReference type="NCBI Taxonomy" id="1356854"/>
    <lineage>
        <taxon>Bacteria</taxon>
        <taxon>Bacillati</taxon>
        <taxon>Bacillota</taxon>
        <taxon>Bacilli</taxon>
        <taxon>Bacillales</taxon>
        <taxon>Alicyclobacillaceae</taxon>
        <taxon>Alicyclobacillus</taxon>
    </lineage>
</organism>
<dbReference type="InterPro" id="IPR008927">
    <property type="entry name" value="6-PGluconate_DH-like_C_sf"/>
</dbReference>
<proteinExistence type="inferred from homology"/>
<dbReference type="InterPro" id="IPR013328">
    <property type="entry name" value="6PGD_dom2"/>
</dbReference>
<feature type="domain" description="Mannitol dehydrogenase C-terminal" evidence="9">
    <location>
        <begin position="204"/>
        <end position="379"/>
    </location>
</feature>
<dbReference type="GO" id="GO:0019592">
    <property type="term" value="P:mannitol catabolic process"/>
    <property type="evidence" value="ECO:0007669"/>
    <property type="project" value="TreeGrafter"/>
</dbReference>
<keyword evidence="5 7" id="KW-0520">NAD</keyword>
<gene>
    <name evidence="7" type="primary">mtlD</name>
    <name evidence="10" type="ORF">K1I37_20530</name>
</gene>
<evidence type="ECO:0000256" key="3">
    <source>
        <dbReference type="ARBA" id="ARBA00016219"/>
    </source>
</evidence>
<dbReference type="RefSeq" id="WP_021297086.1">
    <property type="nucleotide sequence ID" value="NZ_AURB01000143.1"/>
</dbReference>
<evidence type="ECO:0000313" key="10">
    <source>
        <dbReference type="EMBL" id="UNO48938.1"/>
    </source>
</evidence>
<dbReference type="InterPro" id="IPR023028">
    <property type="entry name" value="Mannitol_1_phos_5_DH"/>
</dbReference>
<dbReference type="Proteomes" id="UP000829401">
    <property type="component" value="Chromosome"/>
</dbReference>
<evidence type="ECO:0000259" key="9">
    <source>
        <dbReference type="Pfam" id="PF08125"/>
    </source>
</evidence>
<dbReference type="SUPFAM" id="SSF51735">
    <property type="entry name" value="NAD(P)-binding Rossmann-fold domains"/>
    <property type="match status" value="1"/>
</dbReference>
<evidence type="ECO:0000313" key="11">
    <source>
        <dbReference type="Proteomes" id="UP000829401"/>
    </source>
</evidence>
<dbReference type="EMBL" id="CP080467">
    <property type="protein sequence ID" value="UNO48938.1"/>
    <property type="molecule type" value="Genomic_DNA"/>
</dbReference>
<evidence type="ECO:0000256" key="1">
    <source>
        <dbReference type="ARBA" id="ARBA00006541"/>
    </source>
</evidence>
<dbReference type="Pfam" id="PF01232">
    <property type="entry name" value="Mannitol_dh"/>
    <property type="match status" value="1"/>
</dbReference>
<protein>
    <recommendedName>
        <fullName evidence="3 7">Mannitol-1-phosphate 5-dehydrogenase</fullName>
        <ecNumber evidence="2 7">1.1.1.17</ecNumber>
    </recommendedName>
</protein>
<dbReference type="GO" id="GO:0005829">
    <property type="term" value="C:cytosol"/>
    <property type="evidence" value="ECO:0007669"/>
    <property type="project" value="TreeGrafter"/>
</dbReference>